<evidence type="ECO:0000313" key="3">
    <source>
        <dbReference type="EMBL" id="RGB75937.1"/>
    </source>
</evidence>
<dbReference type="PANTHER" id="PTHR35902:SF3">
    <property type="entry name" value="NPCBM-ASSOCIATED, NEW3 DOMAIN OF ALPHA-GALACTOSIDASE"/>
    <property type="match status" value="1"/>
</dbReference>
<organism evidence="3 4">
    <name type="scientific">Anaerococcus nagyae</name>
    <dbReference type="NCBI Taxonomy" id="1755241"/>
    <lineage>
        <taxon>Bacteria</taxon>
        <taxon>Bacillati</taxon>
        <taxon>Bacillota</taxon>
        <taxon>Tissierellia</taxon>
        <taxon>Tissierellales</taxon>
        <taxon>Peptoniphilaceae</taxon>
        <taxon>Anaerococcus</taxon>
    </lineage>
</organism>
<dbReference type="PANTHER" id="PTHR35902">
    <property type="entry name" value="S-LAYER DOMAIN-LIKE PROTEIN-RELATED"/>
    <property type="match status" value="1"/>
</dbReference>
<keyword evidence="2" id="KW-1133">Transmembrane helix</keyword>
<gene>
    <name evidence="3" type="ORF">DXA39_06340</name>
</gene>
<feature type="transmembrane region" description="Helical" evidence="2">
    <location>
        <begin position="313"/>
        <end position="330"/>
    </location>
</feature>
<dbReference type="AlphaFoldDB" id="A0A3E2THP6"/>
<keyword evidence="2" id="KW-0812">Transmembrane</keyword>
<accession>A0A3E2THP6</accession>
<proteinExistence type="predicted"/>
<reference evidence="3 4" key="1">
    <citation type="submission" date="2018-08" db="EMBL/GenBank/DDBJ databases">
        <title>A genome reference for cultivated species of the human gut microbiota.</title>
        <authorList>
            <person name="Zou Y."/>
            <person name="Xue W."/>
            <person name="Luo G."/>
        </authorList>
    </citation>
    <scope>NUCLEOTIDE SEQUENCE [LARGE SCALE GENOMIC DNA]</scope>
    <source>
        <strain evidence="3 4">OF01-3</strain>
    </source>
</reference>
<name>A0A3E2THP6_9FIRM</name>
<evidence type="ECO:0000313" key="4">
    <source>
        <dbReference type="Proteomes" id="UP000261011"/>
    </source>
</evidence>
<evidence type="ECO:0000256" key="1">
    <source>
        <dbReference type="SAM" id="MobiDB-lite"/>
    </source>
</evidence>
<dbReference type="EMBL" id="QVEU01000004">
    <property type="protein sequence ID" value="RGB75937.1"/>
    <property type="molecule type" value="Genomic_DNA"/>
</dbReference>
<comment type="caution">
    <text evidence="3">The sequence shown here is derived from an EMBL/GenBank/DDBJ whole genome shotgun (WGS) entry which is preliminary data.</text>
</comment>
<keyword evidence="2" id="KW-0472">Membrane</keyword>
<protein>
    <submittedName>
        <fullName evidence="3">S-layer protein</fullName>
    </submittedName>
</protein>
<evidence type="ECO:0000256" key="2">
    <source>
        <dbReference type="SAM" id="Phobius"/>
    </source>
</evidence>
<dbReference type="Proteomes" id="UP000261011">
    <property type="component" value="Unassembled WGS sequence"/>
</dbReference>
<dbReference type="RefSeq" id="WP_117521881.1">
    <property type="nucleotide sequence ID" value="NZ_AP031484.1"/>
</dbReference>
<keyword evidence="4" id="KW-1185">Reference proteome</keyword>
<dbReference type="OrthoDB" id="1704454at2"/>
<sequence length="349" mass="38351">MTYYQQINGQKENDQASNEQVQDNDQQAVQMKNQPKLILSNYSLSPQTVEAGGDFNLSFSLYNTNAKNTIYNLKVTIDQQLASQPQSSGENNAMVSDGSVFTPNNTSNSFYVAALYPWNTADRNISMSVNPNAVAGNYVIGLTLEYEDYMGNQYQTKESIGIPVVQRANVTLGEVKHDDLIVGSPNQVSVNIYNTGKDNLNTFMCDVVGMGFSIDNDRKFIGNFNSGTTENFTFNVTPEEEGPVKGRILLTYEDSAGNVHNQTQEFKAEATSMDAGGEEGTTVDPETGEMIPVDGGADNNMPAENNGGVLKSPFFWIGLLVIIVLIGLLIKKRKKNKKDEELIIDDEDI</sequence>
<feature type="region of interest" description="Disordered" evidence="1">
    <location>
        <begin position="1"/>
        <end position="27"/>
    </location>
</feature>